<comment type="caution">
    <text evidence="1">The sequence shown here is derived from an EMBL/GenBank/DDBJ whole genome shotgun (WGS) entry which is preliminary data.</text>
</comment>
<dbReference type="Proteomes" id="UP001158048">
    <property type="component" value="Unassembled WGS sequence"/>
</dbReference>
<accession>A0ACD2UDH1</accession>
<name>A0ACD2UDH1_9PSED</name>
<keyword evidence="2" id="KW-1185">Reference proteome</keyword>
<evidence type="ECO:0000313" key="1">
    <source>
        <dbReference type="EMBL" id="SMQ30608.1"/>
    </source>
</evidence>
<evidence type="ECO:0000313" key="2">
    <source>
        <dbReference type="Proteomes" id="UP001158048"/>
    </source>
</evidence>
<reference evidence="1" key="1">
    <citation type="submission" date="2017-05" db="EMBL/GenBank/DDBJ databases">
        <authorList>
            <person name="Varghese N."/>
            <person name="Submissions S."/>
        </authorList>
    </citation>
    <scope>NUCLEOTIDE SEQUENCE</scope>
    <source>
        <strain evidence="1">LMG 28168</strain>
    </source>
</reference>
<dbReference type="EMBL" id="FXUY01000002">
    <property type="protein sequence ID" value="SMQ30608.1"/>
    <property type="molecule type" value="Genomic_DNA"/>
</dbReference>
<protein>
    <submittedName>
        <fullName evidence="1">Predicted nuclease of restriction endonuclease-like (RecB) superfamily, DUF1016 family</fullName>
    </submittedName>
</protein>
<organism evidence="1 2">
    <name type="scientific">Pseudomonas helmanticensis</name>
    <dbReference type="NCBI Taxonomy" id="1471381"/>
    <lineage>
        <taxon>Bacteria</taxon>
        <taxon>Pseudomonadati</taxon>
        <taxon>Pseudomonadota</taxon>
        <taxon>Gammaproteobacteria</taxon>
        <taxon>Pseudomonadales</taxon>
        <taxon>Pseudomonadaceae</taxon>
        <taxon>Pseudomonas</taxon>
    </lineage>
</organism>
<sequence length="164" mass="19016">MTVSSLIGSPDGERFNEVLALIHSSRHKAMQAVNTQLIELYWQVGAHISRKIEQAEWGDSVITQLAAHLAQTQPGLRGFTRPNLFLMRQFYETYRDDPIVSPLVRQLPWTHNMIILSQSKHPEERGFYLRIAVQEKWSKRELERQFKTALFERSVTDPAKPPPH</sequence>
<proteinExistence type="predicted"/>
<gene>
    <name evidence="1" type="ORF">SAMN04488483_5515</name>
</gene>